<dbReference type="PANTHER" id="PTHR30093">
    <property type="entry name" value="GENERAL SECRETION PATHWAY PROTEIN G"/>
    <property type="match status" value="1"/>
</dbReference>
<organism evidence="7 8">
    <name type="scientific">Candidatus Zambryskibacteria bacterium CG10_big_fil_rev_8_21_14_0_10_34_34</name>
    <dbReference type="NCBI Taxonomy" id="1975114"/>
    <lineage>
        <taxon>Bacteria</taxon>
        <taxon>Candidatus Zambryskiibacteriota</taxon>
    </lineage>
</organism>
<feature type="transmembrane region" description="Helical" evidence="6">
    <location>
        <begin position="12"/>
        <end position="32"/>
    </location>
</feature>
<protein>
    <submittedName>
        <fullName evidence="7">Uncharacterized protein</fullName>
    </submittedName>
</protein>
<evidence type="ECO:0000256" key="3">
    <source>
        <dbReference type="ARBA" id="ARBA00022692"/>
    </source>
</evidence>
<accession>A0A2H0R0R2</accession>
<keyword evidence="2" id="KW-0488">Methylation</keyword>
<evidence type="ECO:0000256" key="4">
    <source>
        <dbReference type="ARBA" id="ARBA00022989"/>
    </source>
</evidence>
<dbReference type="NCBIfam" id="TIGR02532">
    <property type="entry name" value="IV_pilin_GFxxxE"/>
    <property type="match status" value="1"/>
</dbReference>
<dbReference type="Proteomes" id="UP000230828">
    <property type="component" value="Unassembled WGS sequence"/>
</dbReference>
<dbReference type="EMBL" id="PCXM01000030">
    <property type="protein sequence ID" value="PIR40093.1"/>
    <property type="molecule type" value="Genomic_DNA"/>
</dbReference>
<dbReference type="SUPFAM" id="SSF54523">
    <property type="entry name" value="Pili subunits"/>
    <property type="match status" value="1"/>
</dbReference>
<sequence length="151" mass="15773">MFKLRNKGFTLIELLVVIAIIGILSSVVLASLNTARGRANDAKVKAQLAGARAAAELYFDTNQNYGTAGTDCVTTPLFADTASSMKNYATQANYPTSPNVATLMCVSTSAGWAMNAVMPSLGGNNFWCVDHLGNSKPTTSLTIGAGDANCD</sequence>
<dbReference type="PRINTS" id="PR00813">
    <property type="entry name" value="BCTERIALGSPG"/>
</dbReference>
<dbReference type="Gene3D" id="3.30.700.10">
    <property type="entry name" value="Glycoprotein, Type 4 Pilin"/>
    <property type="match status" value="1"/>
</dbReference>
<keyword evidence="5 6" id="KW-0472">Membrane</keyword>
<dbReference type="InterPro" id="IPR045584">
    <property type="entry name" value="Pilin-like"/>
</dbReference>
<dbReference type="InterPro" id="IPR000983">
    <property type="entry name" value="Bac_GSPG_pilin"/>
</dbReference>
<keyword evidence="4 6" id="KW-1133">Transmembrane helix</keyword>
<dbReference type="PANTHER" id="PTHR30093:SF44">
    <property type="entry name" value="TYPE II SECRETION SYSTEM CORE PROTEIN G"/>
    <property type="match status" value="1"/>
</dbReference>
<name>A0A2H0R0R2_9BACT</name>
<gene>
    <name evidence="7" type="ORF">COV33_01660</name>
</gene>
<evidence type="ECO:0000256" key="2">
    <source>
        <dbReference type="ARBA" id="ARBA00022481"/>
    </source>
</evidence>
<dbReference type="AlphaFoldDB" id="A0A2H0R0R2"/>
<comment type="subcellular location">
    <subcellularLocation>
        <location evidence="1">Membrane</location>
        <topology evidence="1">Single-pass membrane protein</topology>
    </subcellularLocation>
</comment>
<reference evidence="7 8" key="1">
    <citation type="submission" date="2017-09" db="EMBL/GenBank/DDBJ databases">
        <title>Depth-based differentiation of microbial function through sediment-hosted aquifers and enrichment of novel symbionts in the deep terrestrial subsurface.</title>
        <authorList>
            <person name="Probst A.J."/>
            <person name="Ladd B."/>
            <person name="Jarett J.K."/>
            <person name="Geller-Mcgrath D.E."/>
            <person name="Sieber C.M."/>
            <person name="Emerson J.B."/>
            <person name="Anantharaman K."/>
            <person name="Thomas B.C."/>
            <person name="Malmstrom R."/>
            <person name="Stieglmeier M."/>
            <person name="Klingl A."/>
            <person name="Woyke T."/>
            <person name="Ryan C.M."/>
            <person name="Banfield J.F."/>
        </authorList>
    </citation>
    <scope>NUCLEOTIDE SEQUENCE [LARGE SCALE GENOMIC DNA]</scope>
    <source>
        <strain evidence="7">CG10_big_fil_rev_8_21_14_0_10_34_34</strain>
    </source>
</reference>
<dbReference type="Pfam" id="PF07963">
    <property type="entry name" value="N_methyl"/>
    <property type="match status" value="1"/>
</dbReference>
<dbReference type="InterPro" id="IPR012902">
    <property type="entry name" value="N_methyl_site"/>
</dbReference>
<evidence type="ECO:0000313" key="8">
    <source>
        <dbReference type="Proteomes" id="UP000230828"/>
    </source>
</evidence>
<dbReference type="GO" id="GO:0015627">
    <property type="term" value="C:type II protein secretion system complex"/>
    <property type="evidence" value="ECO:0007669"/>
    <property type="project" value="InterPro"/>
</dbReference>
<comment type="caution">
    <text evidence="7">The sequence shown here is derived from an EMBL/GenBank/DDBJ whole genome shotgun (WGS) entry which is preliminary data.</text>
</comment>
<evidence type="ECO:0000256" key="5">
    <source>
        <dbReference type="ARBA" id="ARBA00023136"/>
    </source>
</evidence>
<evidence type="ECO:0000256" key="6">
    <source>
        <dbReference type="SAM" id="Phobius"/>
    </source>
</evidence>
<evidence type="ECO:0000256" key="1">
    <source>
        <dbReference type="ARBA" id="ARBA00004167"/>
    </source>
</evidence>
<dbReference type="GO" id="GO:0015628">
    <property type="term" value="P:protein secretion by the type II secretion system"/>
    <property type="evidence" value="ECO:0007669"/>
    <property type="project" value="InterPro"/>
</dbReference>
<dbReference type="GO" id="GO:0016020">
    <property type="term" value="C:membrane"/>
    <property type="evidence" value="ECO:0007669"/>
    <property type="project" value="UniProtKB-SubCell"/>
</dbReference>
<evidence type="ECO:0000313" key="7">
    <source>
        <dbReference type="EMBL" id="PIR40093.1"/>
    </source>
</evidence>
<proteinExistence type="predicted"/>
<dbReference type="PROSITE" id="PS00409">
    <property type="entry name" value="PROKAR_NTER_METHYL"/>
    <property type="match status" value="1"/>
</dbReference>
<keyword evidence="3 6" id="KW-0812">Transmembrane</keyword>